<accession>A0A9W6UBQ3</accession>
<dbReference type="OrthoDB" id="10664164at2759"/>
<organism evidence="1 2">
    <name type="scientific">Phytophthora lilii</name>
    <dbReference type="NCBI Taxonomy" id="2077276"/>
    <lineage>
        <taxon>Eukaryota</taxon>
        <taxon>Sar</taxon>
        <taxon>Stramenopiles</taxon>
        <taxon>Oomycota</taxon>
        <taxon>Peronosporomycetes</taxon>
        <taxon>Peronosporales</taxon>
        <taxon>Peronosporaceae</taxon>
        <taxon>Phytophthora</taxon>
    </lineage>
</organism>
<gene>
    <name evidence="1" type="ORF">Plil01_001284200</name>
</gene>
<evidence type="ECO:0000313" key="1">
    <source>
        <dbReference type="EMBL" id="GMF30113.1"/>
    </source>
</evidence>
<name>A0A9W6UBQ3_9STRA</name>
<dbReference type="EMBL" id="BSXW01000818">
    <property type="protein sequence ID" value="GMF30113.1"/>
    <property type="molecule type" value="Genomic_DNA"/>
</dbReference>
<keyword evidence="2" id="KW-1185">Reference proteome</keyword>
<protein>
    <submittedName>
        <fullName evidence="1">Unnamed protein product</fullName>
    </submittedName>
</protein>
<dbReference type="AlphaFoldDB" id="A0A9W6UBQ3"/>
<reference evidence="1" key="1">
    <citation type="submission" date="2023-04" db="EMBL/GenBank/DDBJ databases">
        <title>Phytophthora lilii NBRC 32176.</title>
        <authorList>
            <person name="Ichikawa N."/>
            <person name="Sato H."/>
            <person name="Tonouchi N."/>
        </authorList>
    </citation>
    <scope>NUCLEOTIDE SEQUENCE</scope>
    <source>
        <strain evidence="1">NBRC 32176</strain>
    </source>
</reference>
<proteinExistence type="predicted"/>
<sequence length="131" mass="14050">MATTERQKMASMDVMEYVLNLTMVDMRLKHTADSATHEMPISACGRFSIFTSDAVVGSNGRCSETCFSVPMDMAVGPLALELRGGLRRSGKLDECGDKSEKVHGLCCLANHAVQVARVHRAASAMNASGRG</sequence>
<evidence type="ECO:0000313" key="2">
    <source>
        <dbReference type="Proteomes" id="UP001165083"/>
    </source>
</evidence>
<comment type="caution">
    <text evidence="1">The sequence shown here is derived from an EMBL/GenBank/DDBJ whole genome shotgun (WGS) entry which is preliminary data.</text>
</comment>
<dbReference type="Proteomes" id="UP001165083">
    <property type="component" value="Unassembled WGS sequence"/>
</dbReference>